<proteinExistence type="predicted"/>
<name>A0A494XYG5_9BACL</name>
<evidence type="ECO:0000313" key="2">
    <source>
        <dbReference type="Proteomes" id="UP000282076"/>
    </source>
</evidence>
<comment type="caution">
    <text evidence="1">The sequence shown here is derived from an EMBL/GenBank/DDBJ whole genome shotgun (WGS) entry which is preliminary data.</text>
</comment>
<dbReference type="Proteomes" id="UP000282076">
    <property type="component" value="Unassembled WGS sequence"/>
</dbReference>
<sequence>MVRNKFKQWVECSIELLNKEFISTEFVKHKLDESHIPNPSTGVIHESENCLGQITVWESSQMEYEVVNIETEEMILWKYFEKLSLDSDFSIVLKEYFEVLQTGLKP</sequence>
<dbReference type="OrthoDB" id="2616614at2"/>
<organism evidence="1 2">
    <name type="scientific">Cohnella endophytica</name>
    <dbReference type="NCBI Taxonomy" id="2419778"/>
    <lineage>
        <taxon>Bacteria</taxon>
        <taxon>Bacillati</taxon>
        <taxon>Bacillota</taxon>
        <taxon>Bacilli</taxon>
        <taxon>Bacillales</taxon>
        <taxon>Paenibacillaceae</taxon>
        <taxon>Cohnella</taxon>
    </lineage>
</organism>
<accession>A0A494XYG5</accession>
<keyword evidence="2" id="KW-1185">Reference proteome</keyword>
<dbReference type="InterPro" id="IPR057062">
    <property type="entry name" value="TriTu"/>
</dbReference>
<dbReference type="RefSeq" id="WP_120976434.1">
    <property type="nucleotide sequence ID" value="NZ_RBZM01000004.1"/>
</dbReference>
<dbReference type="AlphaFoldDB" id="A0A494XYG5"/>
<reference evidence="1 2" key="1">
    <citation type="submission" date="2018-10" db="EMBL/GenBank/DDBJ databases">
        <title>Cohnella sp. M2MS4P-1, whole genome shotgun sequence.</title>
        <authorList>
            <person name="Tuo L."/>
        </authorList>
    </citation>
    <scope>NUCLEOTIDE SEQUENCE [LARGE SCALE GENOMIC DNA]</scope>
    <source>
        <strain evidence="1 2">M2MS4P-1</strain>
    </source>
</reference>
<gene>
    <name evidence="1" type="ORF">D7Z26_10315</name>
</gene>
<evidence type="ECO:0000313" key="1">
    <source>
        <dbReference type="EMBL" id="RKP55567.1"/>
    </source>
</evidence>
<dbReference type="Pfam" id="PF24689">
    <property type="entry name" value="TriTu"/>
    <property type="match status" value="1"/>
</dbReference>
<dbReference type="EMBL" id="RBZM01000004">
    <property type="protein sequence ID" value="RKP55567.1"/>
    <property type="molecule type" value="Genomic_DNA"/>
</dbReference>
<protein>
    <submittedName>
        <fullName evidence="1">Uncharacterized protein</fullName>
    </submittedName>
</protein>